<protein>
    <submittedName>
        <fullName evidence="1">Uncharacterized protein</fullName>
    </submittedName>
</protein>
<reference evidence="1" key="1">
    <citation type="journal article" date="2022" name="bioRxiv">
        <title>Sequencing and chromosome-scale assembly of the giantPleurodeles waltlgenome.</title>
        <authorList>
            <person name="Brown T."/>
            <person name="Elewa A."/>
            <person name="Iarovenko S."/>
            <person name="Subramanian E."/>
            <person name="Araus A.J."/>
            <person name="Petzold A."/>
            <person name="Susuki M."/>
            <person name="Suzuki K.-i.T."/>
            <person name="Hayashi T."/>
            <person name="Toyoda A."/>
            <person name="Oliveira C."/>
            <person name="Osipova E."/>
            <person name="Leigh N.D."/>
            <person name="Simon A."/>
            <person name="Yun M.H."/>
        </authorList>
    </citation>
    <scope>NUCLEOTIDE SEQUENCE</scope>
    <source>
        <strain evidence="1">20211129_DDA</strain>
        <tissue evidence="1">Liver</tissue>
    </source>
</reference>
<proteinExistence type="predicted"/>
<gene>
    <name evidence="1" type="ORF">NDU88_004627</name>
</gene>
<evidence type="ECO:0000313" key="1">
    <source>
        <dbReference type="EMBL" id="KAJ1091506.1"/>
    </source>
</evidence>
<evidence type="ECO:0000313" key="2">
    <source>
        <dbReference type="Proteomes" id="UP001066276"/>
    </source>
</evidence>
<keyword evidence="2" id="KW-1185">Reference proteome</keyword>
<dbReference type="EMBL" id="JANPWB010000015">
    <property type="protein sequence ID" value="KAJ1091506.1"/>
    <property type="molecule type" value="Genomic_DNA"/>
</dbReference>
<dbReference type="AlphaFoldDB" id="A0AAV7LIN3"/>
<accession>A0AAV7LIN3</accession>
<sequence length="178" mass="18973">MAAAGVRPHWRLPLRSDLGGRHQPAAKVVMTPMMWELEPALCQRHSCARAAGRGAPPRQAERDPEPGPAPCCCRSWGSGVWSQYQRALTFAVAPEPRSVSVSVCLSTPVLCASPRSLSSLEVESAHGSGQHPSRPWPRTSARLRADRLFPQSAASVPSLKPPLLLGVLSGGKDDACLG</sequence>
<comment type="caution">
    <text evidence="1">The sequence shown here is derived from an EMBL/GenBank/DDBJ whole genome shotgun (WGS) entry which is preliminary data.</text>
</comment>
<dbReference type="Proteomes" id="UP001066276">
    <property type="component" value="Chromosome 11"/>
</dbReference>
<name>A0AAV7LIN3_PLEWA</name>
<organism evidence="1 2">
    <name type="scientific">Pleurodeles waltl</name>
    <name type="common">Iberian ribbed newt</name>
    <dbReference type="NCBI Taxonomy" id="8319"/>
    <lineage>
        <taxon>Eukaryota</taxon>
        <taxon>Metazoa</taxon>
        <taxon>Chordata</taxon>
        <taxon>Craniata</taxon>
        <taxon>Vertebrata</taxon>
        <taxon>Euteleostomi</taxon>
        <taxon>Amphibia</taxon>
        <taxon>Batrachia</taxon>
        <taxon>Caudata</taxon>
        <taxon>Salamandroidea</taxon>
        <taxon>Salamandridae</taxon>
        <taxon>Pleurodelinae</taxon>
        <taxon>Pleurodeles</taxon>
    </lineage>
</organism>